<evidence type="ECO:0000313" key="1">
    <source>
        <dbReference type="EMBL" id="PWN47030.1"/>
    </source>
</evidence>
<evidence type="ECO:0000313" key="2">
    <source>
        <dbReference type="Proteomes" id="UP000245626"/>
    </source>
</evidence>
<name>A0ACD0NMM9_9BASI</name>
<reference evidence="1 2" key="1">
    <citation type="journal article" date="2018" name="Mol. Biol. Evol.">
        <title>Broad Genomic Sampling Reveals a Smut Pathogenic Ancestry of the Fungal Clade Ustilaginomycotina.</title>
        <authorList>
            <person name="Kijpornyongpan T."/>
            <person name="Mondo S.J."/>
            <person name="Barry K."/>
            <person name="Sandor L."/>
            <person name="Lee J."/>
            <person name="Lipzen A."/>
            <person name="Pangilinan J."/>
            <person name="LaButti K."/>
            <person name="Hainaut M."/>
            <person name="Henrissat B."/>
            <person name="Grigoriev I.V."/>
            <person name="Spatafora J.W."/>
            <person name="Aime M.C."/>
        </authorList>
    </citation>
    <scope>NUCLEOTIDE SEQUENCE [LARGE SCALE GENOMIC DNA]</scope>
    <source>
        <strain evidence="1 2">SA 807</strain>
    </source>
</reference>
<gene>
    <name evidence="1" type="ORF">IE53DRAFT_275251</name>
</gene>
<dbReference type="EMBL" id="KZ820579">
    <property type="protein sequence ID" value="PWN47030.1"/>
    <property type="molecule type" value="Genomic_DNA"/>
</dbReference>
<organism evidence="1 2">
    <name type="scientific">Violaceomyces palustris</name>
    <dbReference type="NCBI Taxonomy" id="1673888"/>
    <lineage>
        <taxon>Eukaryota</taxon>
        <taxon>Fungi</taxon>
        <taxon>Dikarya</taxon>
        <taxon>Basidiomycota</taxon>
        <taxon>Ustilaginomycotina</taxon>
        <taxon>Ustilaginomycetes</taxon>
        <taxon>Violaceomycetales</taxon>
        <taxon>Violaceomycetaceae</taxon>
        <taxon>Violaceomyces</taxon>
    </lineage>
</organism>
<proteinExistence type="predicted"/>
<dbReference type="Proteomes" id="UP000245626">
    <property type="component" value="Unassembled WGS sequence"/>
</dbReference>
<sequence>MSDQRFSLDWQKSKEQPQQQGLRRLPPLEDRPRQQLGSMSPSFNSMPSLPPPPPFRMHSYHQQPSVGSSQTLSPPSRRDDPLRWPINRSPSLNRDLDTSNNMGGSFSRFLPPPPGHSFPAAPLPSIDPSMWRQSPNDSQGPASPESRDYTDAASASSRKSPNPSYFPPLPSEPRPPRMGGGGSEETSSTVSGPSEENVPVPRKVAKAHVPSACLNCKRAHLACDVGRPCRRCINLGKSDTCIDVQHKKRGRPRLKDRENSQASLSANKDAKADALRASTSPSSSHFRRSPQSDVSYFRSPPPRHYEPLSPESSRISASYPVTHTLASEPLHGRSASGSFSSSMSQPVTRPEFFRTMSQTSSVMQSPSMTASSFNRSAVITMICSTNLQCARVSEECLALLGFYPSEMLERSLFELVHPSEANRLEELWSSLIDPVGVVPQAVPAPVEVVMSTPPARLMAPAAGTIYAEEKMRLRQRNGIYDFYSVRLHLGGGFGVDLYRRETLDRAYIVASLLKLGNDATHPDPAALRFPYQNDVNSHGKCNEFWSPVQNQVAPTEAVELSRLSGLPTTSPGAGQHSLSPNAQRVEESPFKTGQPGPSSPFKGGGVRAGTFESVESNQSCEGRGDLRLPPLASVRNAEAGQPLQQLRRSPEQRQLTFPADTTITTGTTVLGKRRSEEMSESPFETERFKEEGSSNGLPSSSYLISERGDSEGDKDLPNHRAPRSSPSTRVTLPYPGRGSPNGMEKSPIAIRPSCSSEFTHVRSSSRTNEAVASNRSPISKGGRRSPSLTFRSVLNSTSSRANSRDGIAC</sequence>
<keyword evidence="2" id="KW-1185">Reference proteome</keyword>
<accession>A0ACD0NMM9</accession>
<protein>
    <submittedName>
        <fullName evidence="1">Uncharacterized protein</fullName>
    </submittedName>
</protein>